<sequence length="238" mass="25531">MTAIEVKDLHQRYGRKPALDGVDLTVEDGEIVGLLGRNGAGKSTTVGVIAGLLRPDRGTVRVCGLDPVADRRRVRRLLGVQPQDAALHPSLTVRELVRLHRGFHTGGGADPDELIELLGLTAVRDTRFESLSGGEAQRTSIAVALVGRPRVALLDELTTGLDPQARRHLRQVITDRRADGMTVLLVSHAMEEVERLCDRVVLLDTGRVLATGTPAALVARTGRATLDEAFLALTGGAR</sequence>
<evidence type="ECO:0000256" key="4">
    <source>
        <dbReference type="ARBA" id="ARBA00022840"/>
    </source>
</evidence>
<feature type="domain" description="ABC transporter" evidence="6">
    <location>
        <begin position="4"/>
        <end position="230"/>
    </location>
</feature>
<reference evidence="7 8" key="1">
    <citation type="submission" date="2023-07" db="EMBL/GenBank/DDBJ databases">
        <title>Sequencing the genomes of 1000 actinobacteria strains.</title>
        <authorList>
            <person name="Klenk H.-P."/>
        </authorList>
    </citation>
    <scope>NUCLEOTIDE SEQUENCE [LARGE SCALE GENOMIC DNA]</scope>
    <source>
        <strain evidence="7 8">DSM 44711</strain>
    </source>
</reference>
<proteinExistence type="predicted"/>
<accession>A0AAE3ZJZ8</accession>
<evidence type="ECO:0000256" key="3">
    <source>
        <dbReference type="ARBA" id="ARBA00022741"/>
    </source>
</evidence>
<name>A0AAE3ZJZ8_9ACTN</name>
<dbReference type="EMBL" id="JAVDYC010000001">
    <property type="protein sequence ID" value="MDR7320060.1"/>
    <property type="molecule type" value="Genomic_DNA"/>
</dbReference>
<dbReference type="Proteomes" id="UP001183629">
    <property type="component" value="Unassembled WGS sequence"/>
</dbReference>
<dbReference type="AlphaFoldDB" id="A0AAE3ZJZ8"/>
<gene>
    <name evidence="7" type="ORF">J2S44_000310</name>
</gene>
<evidence type="ECO:0000256" key="5">
    <source>
        <dbReference type="ARBA" id="ARBA00023251"/>
    </source>
</evidence>
<keyword evidence="2" id="KW-0813">Transport</keyword>
<dbReference type="SUPFAM" id="SSF52540">
    <property type="entry name" value="P-loop containing nucleoside triphosphate hydrolases"/>
    <property type="match status" value="1"/>
</dbReference>
<dbReference type="GO" id="GO:0046677">
    <property type="term" value="P:response to antibiotic"/>
    <property type="evidence" value="ECO:0007669"/>
    <property type="project" value="UniProtKB-KW"/>
</dbReference>
<keyword evidence="8" id="KW-1185">Reference proteome</keyword>
<dbReference type="GO" id="GO:0005524">
    <property type="term" value="F:ATP binding"/>
    <property type="evidence" value="ECO:0007669"/>
    <property type="project" value="UniProtKB-KW"/>
</dbReference>
<dbReference type="InterPro" id="IPR003593">
    <property type="entry name" value="AAA+_ATPase"/>
</dbReference>
<dbReference type="PANTHER" id="PTHR42711">
    <property type="entry name" value="ABC TRANSPORTER ATP-BINDING PROTEIN"/>
    <property type="match status" value="1"/>
</dbReference>
<comment type="caution">
    <text evidence="7">The sequence shown here is derived from an EMBL/GenBank/DDBJ whole genome shotgun (WGS) entry which is preliminary data.</text>
</comment>
<dbReference type="RefSeq" id="WP_310408217.1">
    <property type="nucleotide sequence ID" value="NZ_JAVDYC010000001.1"/>
</dbReference>
<evidence type="ECO:0000259" key="6">
    <source>
        <dbReference type="PROSITE" id="PS50893"/>
    </source>
</evidence>
<dbReference type="GO" id="GO:0016887">
    <property type="term" value="F:ATP hydrolysis activity"/>
    <property type="evidence" value="ECO:0007669"/>
    <property type="project" value="InterPro"/>
</dbReference>
<keyword evidence="4 7" id="KW-0067">ATP-binding</keyword>
<dbReference type="Pfam" id="PF00005">
    <property type="entry name" value="ABC_tran"/>
    <property type="match status" value="1"/>
</dbReference>
<dbReference type="PROSITE" id="PS50893">
    <property type="entry name" value="ABC_TRANSPORTER_2"/>
    <property type="match status" value="1"/>
</dbReference>
<comment type="subcellular location">
    <subcellularLocation>
        <location evidence="1">Cell membrane</location>
        <topology evidence="1">Peripheral membrane protein</topology>
    </subcellularLocation>
</comment>
<dbReference type="CDD" id="cd03230">
    <property type="entry name" value="ABC_DR_subfamily_A"/>
    <property type="match status" value="1"/>
</dbReference>
<evidence type="ECO:0000256" key="2">
    <source>
        <dbReference type="ARBA" id="ARBA00022448"/>
    </source>
</evidence>
<dbReference type="InterPro" id="IPR027417">
    <property type="entry name" value="P-loop_NTPase"/>
</dbReference>
<dbReference type="GO" id="GO:0005886">
    <property type="term" value="C:plasma membrane"/>
    <property type="evidence" value="ECO:0007669"/>
    <property type="project" value="UniProtKB-SubCell"/>
</dbReference>
<dbReference type="InterPro" id="IPR050763">
    <property type="entry name" value="ABC_transporter_ATP-binding"/>
</dbReference>
<dbReference type="Gene3D" id="3.40.50.300">
    <property type="entry name" value="P-loop containing nucleotide triphosphate hydrolases"/>
    <property type="match status" value="1"/>
</dbReference>
<evidence type="ECO:0000313" key="8">
    <source>
        <dbReference type="Proteomes" id="UP001183629"/>
    </source>
</evidence>
<protein>
    <submittedName>
        <fullName evidence="7">ABC-2 type transport system ATP-binding protein</fullName>
    </submittedName>
</protein>
<keyword evidence="5" id="KW-0046">Antibiotic resistance</keyword>
<dbReference type="InterPro" id="IPR003439">
    <property type="entry name" value="ABC_transporter-like_ATP-bd"/>
</dbReference>
<organism evidence="7 8">
    <name type="scientific">Catenuloplanes niger</name>
    <dbReference type="NCBI Taxonomy" id="587534"/>
    <lineage>
        <taxon>Bacteria</taxon>
        <taxon>Bacillati</taxon>
        <taxon>Actinomycetota</taxon>
        <taxon>Actinomycetes</taxon>
        <taxon>Micromonosporales</taxon>
        <taxon>Micromonosporaceae</taxon>
        <taxon>Catenuloplanes</taxon>
    </lineage>
</organism>
<dbReference type="PANTHER" id="PTHR42711:SF16">
    <property type="entry name" value="ABC TRANSPORTER ATP-BINDING PROTEIN"/>
    <property type="match status" value="1"/>
</dbReference>
<evidence type="ECO:0000256" key="1">
    <source>
        <dbReference type="ARBA" id="ARBA00004202"/>
    </source>
</evidence>
<evidence type="ECO:0000313" key="7">
    <source>
        <dbReference type="EMBL" id="MDR7320060.1"/>
    </source>
</evidence>
<keyword evidence="3" id="KW-0547">Nucleotide-binding</keyword>
<dbReference type="SMART" id="SM00382">
    <property type="entry name" value="AAA"/>
    <property type="match status" value="1"/>
</dbReference>